<keyword evidence="2" id="KW-1185">Reference proteome</keyword>
<evidence type="ECO:0000313" key="2">
    <source>
        <dbReference type="Proteomes" id="UP000769157"/>
    </source>
</evidence>
<comment type="caution">
    <text evidence="1">The sequence shown here is derived from an EMBL/GenBank/DDBJ whole genome shotgun (WGS) entry which is preliminary data.</text>
</comment>
<sequence>MIASNDSDLVLPPSKNPVLGSLASESSSELDIFLLDGDSLGVDGTQVGVLKQGDEVSLNGLLQSTDSGGLESQVGLEVLSNFSHQSLERQFSDEQFGRFLESSDFSEGNSTWLISVRLLDTTGSWGGLSGGLGSELLSWSFSTSGLSCGLLSSGHFKLNALKN</sequence>
<reference evidence="1" key="1">
    <citation type="journal article" date="2021" name="Open Biol.">
        <title>Shared evolutionary footprints suggest mitochondrial oxidative damage underlies multiple complex I losses in fungi.</title>
        <authorList>
            <person name="Schikora-Tamarit M.A."/>
            <person name="Marcet-Houben M."/>
            <person name="Nosek J."/>
            <person name="Gabaldon T."/>
        </authorList>
    </citation>
    <scope>NUCLEOTIDE SEQUENCE</scope>
    <source>
        <strain evidence="1">CBS6075</strain>
    </source>
</reference>
<dbReference type="AlphaFoldDB" id="A0A9P8T969"/>
<dbReference type="Proteomes" id="UP000769157">
    <property type="component" value="Unassembled WGS sequence"/>
</dbReference>
<name>A0A9P8T969_9ASCO</name>
<gene>
    <name evidence="1" type="ORF">OGAPHI_000739</name>
</gene>
<reference evidence="1" key="2">
    <citation type="submission" date="2021-01" db="EMBL/GenBank/DDBJ databases">
        <authorList>
            <person name="Schikora-Tamarit M.A."/>
        </authorList>
    </citation>
    <scope>NUCLEOTIDE SEQUENCE</scope>
    <source>
        <strain evidence="1">CBS6075</strain>
    </source>
</reference>
<proteinExistence type="predicted"/>
<organism evidence="1 2">
    <name type="scientific">Ogataea philodendri</name>
    <dbReference type="NCBI Taxonomy" id="1378263"/>
    <lineage>
        <taxon>Eukaryota</taxon>
        <taxon>Fungi</taxon>
        <taxon>Dikarya</taxon>
        <taxon>Ascomycota</taxon>
        <taxon>Saccharomycotina</taxon>
        <taxon>Pichiomycetes</taxon>
        <taxon>Pichiales</taxon>
        <taxon>Pichiaceae</taxon>
        <taxon>Ogataea</taxon>
    </lineage>
</organism>
<dbReference type="EMBL" id="JAEUBE010000084">
    <property type="protein sequence ID" value="KAH3671028.1"/>
    <property type="molecule type" value="Genomic_DNA"/>
</dbReference>
<dbReference type="GeneID" id="70232707"/>
<protein>
    <submittedName>
        <fullName evidence="1">Uncharacterized protein</fullName>
    </submittedName>
</protein>
<dbReference type="RefSeq" id="XP_046064396.1">
    <property type="nucleotide sequence ID" value="XM_046208793.1"/>
</dbReference>
<dbReference type="OrthoDB" id="1724443at2759"/>
<accession>A0A9P8T969</accession>
<evidence type="ECO:0000313" key="1">
    <source>
        <dbReference type="EMBL" id="KAH3671028.1"/>
    </source>
</evidence>